<dbReference type="AlphaFoldDB" id="A0A5B7WQZ9"/>
<dbReference type="RefSeq" id="WP_138925713.1">
    <property type="nucleotide sequence ID" value="NZ_CP034412.1"/>
</dbReference>
<feature type="domain" description="Methyltransferase" evidence="2">
    <location>
        <begin position="38"/>
        <end position="122"/>
    </location>
</feature>
<sequence>MGEQYAARLVDLYDADNPDGPDHDYYRELAARHVANSILDLGCGTGILTVTFAGPGRQVTGVDPSAAMLDYARRRPGAQAVRWVHGDSRLLPDGPYDLMVMTGNVAQHIADPQWQRTLSDLRVRAAAGAVLAFESRNPAARAWETWGQEEPEIRHTPHGPLAERCTVTEQGQGRVLLRFDNHFLATGERIGQETLLTFRDRSTLARQLHAAGFKVSAVWGTWRRTPFRGHEPIMVFEARAWN</sequence>
<evidence type="ECO:0000259" key="2">
    <source>
        <dbReference type="Pfam" id="PF13649"/>
    </source>
</evidence>
<dbReference type="Pfam" id="PF13649">
    <property type="entry name" value="Methyltransf_25"/>
    <property type="match status" value="1"/>
</dbReference>
<dbReference type="Gene3D" id="3.40.50.150">
    <property type="entry name" value="Vaccinia Virus protein VP39"/>
    <property type="match status" value="1"/>
</dbReference>
<dbReference type="InterPro" id="IPR041698">
    <property type="entry name" value="Methyltransf_25"/>
</dbReference>
<dbReference type="SUPFAM" id="SSF53335">
    <property type="entry name" value="S-adenosyl-L-methionine-dependent methyltransferases"/>
    <property type="match status" value="1"/>
</dbReference>
<gene>
    <name evidence="3" type="ORF">GcLGCM259_0578</name>
</gene>
<protein>
    <submittedName>
        <fullName evidence="3">Methyltransferase type 12</fullName>
    </submittedName>
</protein>
<keyword evidence="3" id="KW-0489">Methyltransferase</keyword>
<name>A0A5B7WQZ9_9MICC</name>
<dbReference type="Proteomes" id="UP000307000">
    <property type="component" value="Chromosome"/>
</dbReference>
<dbReference type="CDD" id="cd02440">
    <property type="entry name" value="AdoMet_MTases"/>
    <property type="match status" value="1"/>
</dbReference>
<proteinExistence type="predicted"/>
<evidence type="ECO:0000313" key="3">
    <source>
        <dbReference type="EMBL" id="QCY46342.1"/>
    </source>
</evidence>
<keyword evidence="1 3" id="KW-0808">Transferase</keyword>
<organism evidence="3 4">
    <name type="scientific">Glutamicibacter creatinolyticus</name>
    <dbReference type="NCBI Taxonomy" id="162496"/>
    <lineage>
        <taxon>Bacteria</taxon>
        <taxon>Bacillati</taxon>
        <taxon>Actinomycetota</taxon>
        <taxon>Actinomycetes</taxon>
        <taxon>Micrococcales</taxon>
        <taxon>Micrococcaceae</taxon>
        <taxon>Glutamicibacter</taxon>
    </lineage>
</organism>
<reference evidence="3 4" key="1">
    <citation type="submission" date="2018-12" db="EMBL/GenBank/DDBJ databases">
        <title>Complete Genome Sequence of Glutamicibacter creatinolyticus strain LGCM259,isolated from an abscess of a 12-year-old mare in Italy.</title>
        <authorList>
            <person name="Santos R.G."/>
            <person name="Silva A.L."/>
            <person name="Seyffert N."/>
            <person name="Castro T.L.P."/>
            <person name="Attili A.R."/>
            <person name="Rifici C."/>
            <person name="Mazzullo G."/>
            <person name="Brenig B."/>
            <person name="Venanzi F."/>
            <person name="Azevedo V."/>
        </authorList>
    </citation>
    <scope>NUCLEOTIDE SEQUENCE [LARGE SCALE GENOMIC DNA]</scope>
    <source>
        <strain evidence="3 4">LGCM 259</strain>
    </source>
</reference>
<dbReference type="EMBL" id="CP034412">
    <property type="protein sequence ID" value="QCY46342.1"/>
    <property type="molecule type" value="Genomic_DNA"/>
</dbReference>
<dbReference type="PANTHER" id="PTHR43861">
    <property type="entry name" value="TRANS-ACONITATE 2-METHYLTRANSFERASE-RELATED"/>
    <property type="match status" value="1"/>
</dbReference>
<evidence type="ECO:0000256" key="1">
    <source>
        <dbReference type="ARBA" id="ARBA00022679"/>
    </source>
</evidence>
<dbReference type="InterPro" id="IPR029063">
    <property type="entry name" value="SAM-dependent_MTases_sf"/>
</dbReference>
<dbReference type="GO" id="GO:0032259">
    <property type="term" value="P:methylation"/>
    <property type="evidence" value="ECO:0007669"/>
    <property type="project" value="UniProtKB-KW"/>
</dbReference>
<keyword evidence="4" id="KW-1185">Reference proteome</keyword>
<accession>A0A5B7WQZ9</accession>
<dbReference type="GO" id="GO:0008168">
    <property type="term" value="F:methyltransferase activity"/>
    <property type="evidence" value="ECO:0007669"/>
    <property type="project" value="UniProtKB-KW"/>
</dbReference>
<evidence type="ECO:0000313" key="4">
    <source>
        <dbReference type="Proteomes" id="UP000307000"/>
    </source>
</evidence>
<dbReference type="KEGG" id="gcr:GcLGCM259_0578"/>